<evidence type="ECO:0000256" key="1">
    <source>
        <dbReference type="ARBA" id="ARBA00022441"/>
    </source>
</evidence>
<dbReference type="EMBL" id="CAJZBQ010000056">
    <property type="protein sequence ID" value="CAG9333405.1"/>
    <property type="molecule type" value="Genomic_DNA"/>
</dbReference>
<keyword evidence="5" id="KW-1185">Reference proteome</keyword>
<keyword evidence="2" id="KW-0677">Repeat</keyword>
<reference evidence="4" key="1">
    <citation type="submission" date="2021-09" db="EMBL/GenBank/DDBJ databases">
        <authorList>
            <consortium name="AG Swart"/>
            <person name="Singh M."/>
            <person name="Singh A."/>
            <person name="Seah K."/>
            <person name="Emmerich C."/>
        </authorList>
    </citation>
    <scope>NUCLEOTIDE SEQUENCE</scope>
    <source>
        <strain evidence="4">ATCC30299</strain>
    </source>
</reference>
<accession>A0AAU9K8Z3</accession>
<gene>
    <name evidence="4" type="ORF">BSTOLATCC_MIC58218</name>
</gene>
<dbReference type="Pfam" id="PF01344">
    <property type="entry name" value="Kelch_1"/>
    <property type="match status" value="2"/>
</dbReference>
<dbReference type="PANTHER" id="PTHR46093">
    <property type="entry name" value="ACYL-COA-BINDING DOMAIN-CONTAINING PROTEIN 5"/>
    <property type="match status" value="1"/>
</dbReference>
<evidence type="ECO:0008006" key="6">
    <source>
        <dbReference type="Google" id="ProtNLM"/>
    </source>
</evidence>
<comment type="caution">
    <text evidence="4">The sequence shown here is derived from an EMBL/GenBank/DDBJ whole genome shotgun (WGS) entry which is preliminary data.</text>
</comment>
<evidence type="ECO:0000313" key="4">
    <source>
        <dbReference type="EMBL" id="CAG9333405.1"/>
    </source>
</evidence>
<dbReference type="Gene3D" id="2.120.10.80">
    <property type="entry name" value="Kelch-type beta propeller"/>
    <property type="match status" value="1"/>
</dbReference>
<name>A0AAU9K8Z3_9CILI</name>
<dbReference type="SUPFAM" id="SSF117281">
    <property type="entry name" value="Kelch motif"/>
    <property type="match status" value="1"/>
</dbReference>
<dbReference type="AlphaFoldDB" id="A0AAU9K8Z3"/>
<evidence type="ECO:0000313" key="5">
    <source>
        <dbReference type="Proteomes" id="UP001162131"/>
    </source>
</evidence>
<feature type="region of interest" description="Disordered" evidence="3">
    <location>
        <begin position="1"/>
        <end position="34"/>
    </location>
</feature>
<dbReference type="InterPro" id="IPR006652">
    <property type="entry name" value="Kelch_1"/>
</dbReference>
<keyword evidence="1" id="KW-0880">Kelch repeat</keyword>
<organism evidence="4 5">
    <name type="scientific">Blepharisma stoltei</name>
    <dbReference type="NCBI Taxonomy" id="1481888"/>
    <lineage>
        <taxon>Eukaryota</taxon>
        <taxon>Sar</taxon>
        <taxon>Alveolata</taxon>
        <taxon>Ciliophora</taxon>
        <taxon>Postciliodesmatophora</taxon>
        <taxon>Heterotrichea</taxon>
        <taxon>Heterotrichida</taxon>
        <taxon>Blepharismidae</taxon>
        <taxon>Blepharisma</taxon>
    </lineage>
</organism>
<protein>
    <recommendedName>
        <fullName evidence="6">Kelch repeat-containing protein</fullName>
    </recommendedName>
</protein>
<evidence type="ECO:0000256" key="3">
    <source>
        <dbReference type="SAM" id="MobiDB-lite"/>
    </source>
</evidence>
<dbReference type="PANTHER" id="PTHR46093:SF18">
    <property type="entry name" value="FIBRONECTIN TYPE-III DOMAIN-CONTAINING PROTEIN"/>
    <property type="match status" value="1"/>
</dbReference>
<sequence length="547" mass="61080">MLGSGQKIENKADDSKKKSKKPLNPDWPKFQGKISIPDKVFNNANIKPGLYSEEDRINDNQELADYKSSQTLNIYPKASTDRIENISRSIPTLQNKAKVIPQFEERKNISQAMNNHPKPPKMIDAQRFRPQSASTNATSNNFERIIDSITKQKQLILDSTKYSIESLIINAIEQVKILCDVNSKCYNEIQHCDSSMDETCGDLYSLLDYTKNFFSKTINRDLVGNLRELDFVKQGANGLNSLVLNRENSVIEEKNKNKWNECALVNNFLSKSGESLLIVASGPKIILYSPLIGEKRTLNCVQDLKGAAFLWSSNKHIIVTGGLARMSIEIDVSNGFIQNLPKPKPIRLHCMALINEMPAIIGGLEKSPVDKVYTLDGAKWTLSSVLNYPRSHSTCINVGELVYVFGGVSEGAILKSIELWDGEWKLLGVQLPESRSNMGVCVVKNEILLFGGNCGAGIKTSFNVWSYDLKNNRIRILDDLSVSFSSKNGNECALANNQVHLGVSEDVAIMYKVPENIGELSSVGSEEDSYESSFEDKDMLDRIEFNE</sequence>
<proteinExistence type="predicted"/>
<dbReference type="InterPro" id="IPR015915">
    <property type="entry name" value="Kelch-typ_b-propeller"/>
</dbReference>
<evidence type="ECO:0000256" key="2">
    <source>
        <dbReference type="ARBA" id="ARBA00022737"/>
    </source>
</evidence>
<dbReference type="Proteomes" id="UP001162131">
    <property type="component" value="Unassembled WGS sequence"/>
</dbReference>
<dbReference type="SMART" id="SM00612">
    <property type="entry name" value="Kelch"/>
    <property type="match status" value="1"/>
</dbReference>